<gene>
    <name evidence="2" type="ORF">NNO07_16055</name>
</gene>
<feature type="domain" description="PIN-like" evidence="1">
    <location>
        <begin position="7"/>
        <end position="107"/>
    </location>
</feature>
<name>A0ABT4Y749_METRE</name>
<dbReference type="InterPro" id="IPR041494">
    <property type="entry name" value="PIN7"/>
</dbReference>
<dbReference type="Proteomes" id="UP001211689">
    <property type="component" value="Unassembled WGS sequence"/>
</dbReference>
<dbReference type="EMBL" id="JANEWF010000018">
    <property type="protein sequence ID" value="MDA8484586.1"/>
    <property type="molecule type" value="Genomic_DNA"/>
</dbReference>
<comment type="caution">
    <text evidence="2">The sequence shown here is derived from an EMBL/GenBank/DDBJ whole genome shotgun (WGS) entry which is preliminary data.</text>
</comment>
<reference evidence="2 3" key="1">
    <citation type="submission" date="2022-07" db="EMBL/GenBank/DDBJ databases">
        <title>Genome Analysis of Selected Gammaproteobacteria from Nigerian Food snails.</title>
        <authorList>
            <person name="Okafor A.C."/>
        </authorList>
    </citation>
    <scope>NUCLEOTIDE SEQUENCE [LARGE SCALE GENOMIC DNA]</scope>
    <source>
        <strain evidence="2 3">Awg 2</strain>
    </source>
</reference>
<accession>A0ABT4Y749</accession>
<protein>
    <submittedName>
        <fullName evidence="2">PIN domain-containing protein</fullName>
    </submittedName>
</protein>
<evidence type="ECO:0000313" key="3">
    <source>
        <dbReference type="Proteomes" id="UP001211689"/>
    </source>
</evidence>
<evidence type="ECO:0000259" key="1">
    <source>
        <dbReference type="Pfam" id="PF18475"/>
    </source>
</evidence>
<organism evidence="2 3">
    <name type="scientific">Metapseudomonas resinovorans</name>
    <name type="common">Pseudomonas resinovorans</name>
    <dbReference type="NCBI Taxonomy" id="53412"/>
    <lineage>
        <taxon>Bacteria</taxon>
        <taxon>Pseudomonadati</taxon>
        <taxon>Pseudomonadota</taxon>
        <taxon>Gammaproteobacteria</taxon>
        <taxon>Pseudomonadales</taxon>
        <taxon>Pseudomonadaceae</taxon>
        <taxon>Metapseudomonas</taxon>
    </lineage>
</organism>
<sequence>MRTNYVLIDYENVQVQSLDLLQQPQFKIRVFLGPNNTKLPAELVVAMQCLGDRAGYIQLDTPGQNALDFHVAYYLGRLAVEEPDAFFHIISRDKGFDPLIKHLKSKGIFAARSESIEGMPCFSPPKIVPPPAPKLEPVKSSPPKTTKAVSESDVNLVIADLVGRKASRPRTIKTLLNTIRAKLGKQTIEEIEGIYQVLRHRGYINEAGTKVSYTLPKSAKAASS</sequence>
<keyword evidence="3" id="KW-1185">Reference proteome</keyword>
<proteinExistence type="predicted"/>
<dbReference type="RefSeq" id="WP_271471287.1">
    <property type="nucleotide sequence ID" value="NZ_JANEWF010000018.1"/>
</dbReference>
<dbReference type="Pfam" id="PF18475">
    <property type="entry name" value="PIN7"/>
    <property type="match status" value="1"/>
</dbReference>
<evidence type="ECO:0000313" key="2">
    <source>
        <dbReference type="EMBL" id="MDA8484586.1"/>
    </source>
</evidence>